<evidence type="ECO:0000256" key="2">
    <source>
        <dbReference type="SAM" id="Phobius"/>
    </source>
</evidence>
<keyword evidence="1" id="KW-0732">Signal</keyword>
<evidence type="ECO:0000259" key="3">
    <source>
        <dbReference type="PROSITE" id="PS50853"/>
    </source>
</evidence>
<organism evidence="4 5">
    <name type="scientific">Epilithonimonas hungarica</name>
    <dbReference type="NCBI Taxonomy" id="454006"/>
    <lineage>
        <taxon>Bacteria</taxon>
        <taxon>Pseudomonadati</taxon>
        <taxon>Bacteroidota</taxon>
        <taxon>Flavobacteriia</taxon>
        <taxon>Flavobacteriales</taxon>
        <taxon>Weeksellaceae</taxon>
        <taxon>Chryseobacterium group</taxon>
        <taxon>Epilithonimonas</taxon>
    </lineage>
</organism>
<dbReference type="PROSITE" id="PS50853">
    <property type="entry name" value="FN3"/>
    <property type="match status" value="1"/>
</dbReference>
<feature type="domain" description="Fibronectin type-III" evidence="3">
    <location>
        <begin position="347"/>
        <end position="447"/>
    </location>
</feature>
<keyword evidence="2" id="KW-1133">Transmembrane helix</keyword>
<keyword evidence="2" id="KW-0472">Membrane</keyword>
<dbReference type="Proteomes" id="UP000199203">
    <property type="component" value="Unassembled WGS sequence"/>
</dbReference>
<accession>A0A1G7N0K1</accession>
<protein>
    <submittedName>
        <fullName evidence="4">Por secretion system C-terminal sorting domain-containing protein</fullName>
    </submittedName>
</protein>
<feature type="transmembrane region" description="Helical" evidence="2">
    <location>
        <begin position="12"/>
        <end position="34"/>
    </location>
</feature>
<dbReference type="InterPro" id="IPR006626">
    <property type="entry name" value="PbH1"/>
</dbReference>
<dbReference type="InterPro" id="IPR003961">
    <property type="entry name" value="FN3_dom"/>
</dbReference>
<sequence>MMKKFTLFTERAFSCFLNFKIALVYVLVSFMTLIQAQTTVTIGSGTNVGGKLPVVPFYGYSFSEQIIPKAEINTSGMSITKLRFYSNGTVLTNSNNWTIYLGHTTKTSFTSNTDWILASGMTQVYSGTVSASPSAGWMEIALTTAFPYNNTDNLVVAVDENAAGFYSTSTNHFRIFTPTSPSPTTNSSIYYQDDTTNPDPASIILTGTRVNYRNQMQLVFENVAACTTPSAQPTALSFGTTSATSIAGSFTGVSSPNTPSGYMIVRSTSATAPTPVNGTTYAVGSTVLGTGTYVVQNSTATSFTDSSLTSNTRYYYYVFSYNNSCTGAPYYLTASPLTGNKMTCVAAPTAATTPVTSITSNSATVNWVASVAGGSAGTINYTVEVYTDSGYTTAIPGSPFNAGTSTAQSITFSNAATTYYYRIKANNGSCDSTYLTGNFIPVCAAPASLAASATSTAAGITSVTGSFTATSSSPAPTGYVVVRSTSSSLPSLSGGVTYTVGANISVASNGYIEYVGTTAGSWTSSGLSSGTTYYYFVFSYNNTSCSAGPLYSASATQTNAATNACPSFSSVISIGGSTTTPGSLYPTLTAAITDLSVCGITQATTLSLNSTYTSASETFPIVIPSISGTSAANTLTIKPANGVTTNITGSNAAAILKLNGADYVIIDGSNTVGGTTKNLTITNNNTGTSSVVVWVATASASDGATHNTIKNMIINGNSRVTTAGGIVSSSTTSISTASETDNAYNTVQNCTITGSFIGFGTYGGASLDTGWTITGNIIGSSTNSRAHYFGVDLYNAKDFTINNNIISGIFANNANSSSVSAIEAYGTVSNGSIYGNKISDVANGDNSAGYSGNGIYLESTSSSSNVSVYNNFIYDVKGVGYTGYFAAVGIWVGSGGGFNIYNNSVSINSSTQVSTGAASTGLLVSSGTSNLDIRNNIFYNYATVGSRYAVYSAAANTVYNNINNNDYYSVGSVGYLGAVQATLAAWQIATGKDSNSINSLPPFVSATDLHIVSSTCTALESAGTPIATITKDIDNDARSATAPDIGADEFNGNIPPKVASVVAGSNCGTGAVSLTANGSTTGAAITEYRWYSALTGGTLVGTSNTNVWVTPSISATTNYYVVAYNGCESETRTLVTATINPAPTAVSVATTTSPAGGDACTTDYVKLEAAGGVTPVSNQYAFGTQVATNNTTTSTAFPAPYTLYYGGQRMQMLIRASELTSAGYSNGSKITNIQFPVVSLGANWGSTVTSCNSFQVSIGTTTLNTLTSFQAGLTQVVSPSSFTPTVGYTNTHTFSTPFVWNGTDNVIIETTFSNNITGVTANLVAQYNSPTTYQSTIVYRVDAATAAAVASATSVSYSYSARPDFKLNGTTDVQQVSWTPATGLYTDAALTTPYSAGDFTTTLYAAPNGTQAYTAKATLGTCDKTAVVNVTKNKREFTGNVDNSWNNANNWYPNQIPDNSKCANIPAGKTVVIDTNAETSHLIIAATGKTTISANSSLKVTDAINITNNASNDNLVLESDAVLLQDNPNAVNTGNIYAKRDVKMRQKDYTYWSSPVQNQVLLNTSGGASGPLYTIGGFSEGTPNNRIYQYKEPNDTFVATADANFLNAKGYAIRGKDSYDISTLTTDNTLKFVGSPNNGDITIAIQKSKNTTSGANTYTHGYNLIGNPYPSNIDFIKFYNLDQGNGTKNSDLINAKAWFWTNITTVTTQAGSNYSGNNYATITLSGGTPATGIDTTTGTPTPNEFIKVAQGFIVEMKGTAPTGSAPITGTLKFDNSIRTNNNTGHFYNNNKTAENGIDRYWVKLISPENVVNTILVAHIAAATNQYDADYDADLLTVGDDSFYTKLDAHKLQIQGRNVLDVEDIIPLGTKYSTNGTYKIGLGNKEGIFSSAQKVYLHDKLANTYTDLMEKDYTFSASKGIDDSRFELVYKNQDVLGTNISTRSDFTVYRDGNSYVVKSTKKLGKVEMYDTSGRMIRAFKTPETMIKIDMNDVSNGVYVLKVENAGETKTHKIIK</sequence>
<dbReference type="InterPro" id="IPR026444">
    <property type="entry name" value="Secre_tail"/>
</dbReference>
<dbReference type="InterPro" id="IPR013783">
    <property type="entry name" value="Ig-like_fold"/>
</dbReference>
<dbReference type="EMBL" id="FNBH01000002">
    <property type="protein sequence ID" value="SDF67554.1"/>
    <property type="molecule type" value="Genomic_DNA"/>
</dbReference>
<evidence type="ECO:0000256" key="1">
    <source>
        <dbReference type="ARBA" id="ARBA00022729"/>
    </source>
</evidence>
<dbReference type="OrthoDB" id="906679at2"/>
<dbReference type="SUPFAM" id="SSF49265">
    <property type="entry name" value="Fibronectin type III"/>
    <property type="match status" value="1"/>
</dbReference>
<dbReference type="InterPro" id="IPR036116">
    <property type="entry name" value="FN3_sf"/>
</dbReference>
<keyword evidence="5" id="KW-1185">Reference proteome</keyword>
<dbReference type="Pfam" id="PF19081">
    <property type="entry name" value="Ig_7"/>
    <property type="match status" value="1"/>
</dbReference>
<keyword evidence="2" id="KW-0812">Transmembrane</keyword>
<proteinExistence type="predicted"/>
<dbReference type="InterPro" id="IPR011050">
    <property type="entry name" value="Pectin_lyase_fold/virulence"/>
</dbReference>
<dbReference type="NCBIfam" id="TIGR04183">
    <property type="entry name" value="Por_Secre_tail"/>
    <property type="match status" value="1"/>
</dbReference>
<name>A0A1G7N0K1_9FLAO</name>
<gene>
    <name evidence="4" type="ORF">SAMN05421825_1861</name>
</gene>
<dbReference type="Pfam" id="PF18962">
    <property type="entry name" value="Por_Secre_tail"/>
    <property type="match status" value="1"/>
</dbReference>
<reference evidence="5" key="1">
    <citation type="submission" date="2016-10" db="EMBL/GenBank/DDBJ databases">
        <authorList>
            <person name="Varghese N."/>
            <person name="Submissions S."/>
        </authorList>
    </citation>
    <scope>NUCLEOTIDE SEQUENCE [LARGE SCALE GENOMIC DNA]</scope>
    <source>
        <strain evidence="5">DSM 19684</strain>
    </source>
</reference>
<dbReference type="Gene3D" id="2.60.40.10">
    <property type="entry name" value="Immunoglobulins"/>
    <property type="match status" value="3"/>
</dbReference>
<evidence type="ECO:0000313" key="5">
    <source>
        <dbReference type="Proteomes" id="UP000199203"/>
    </source>
</evidence>
<evidence type="ECO:0000313" key="4">
    <source>
        <dbReference type="EMBL" id="SDF67554.1"/>
    </source>
</evidence>
<dbReference type="RefSeq" id="WP_089873206.1">
    <property type="nucleotide sequence ID" value="NZ_FNBH01000002.1"/>
</dbReference>
<dbReference type="InterPro" id="IPR044023">
    <property type="entry name" value="Ig_7"/>
</dbReference>
<dbReference type="SMART" id="SM00710">
    <property type="entry name" value="PbH1"/>
    <property type="match status" value="9"/>
</dbReference>
<dbReference type="STRING" id="454006.SAMN05421825_1861"/>
<dbReference type="SUPFAM" id="SSF51126">
    <property type="entry name" value="Pectin lyase-like"/>
    <property type="match status" value="1"/>
</dbReference>